<organism evidence="7 8">
    <name type="scientific">Ficus carica</name>
    <name type="common">Common fig</name>
    <dbReference type="NCBI Taxonomy" id="3494"/>
    <lineage>
        <taxon>Eukaryota</taxon>
        <taxon>Viridiplantae</taxon>
        <taxon>Streptophyta</taxon>
        <taxon>Embryophyta</taxon>
        <taxon>Tracheophyta</taxon>
        <taxon>Spermatophyta</taxon>
        <taxon>Magnoliopsida</taxon>
        <taxon>eudicotyledons</taxon>
        <taxon>Gunneridae</taxon>
        <taxon>Pentapetalae</taxon>
        <taxon>rosids</taxon>
        <taxon>fabids</taxon>
        <taxon>Rosales</taxon>
        <taxon>Moraceae</taxon>
        <taxon>Ficeae</taxon>
        <taxon>Ficus</taxon>
    </lineage>
</organism>
<protein>
    <recommendedName>
        <fullName evidence="2">phosphoribosylformylglycinamidine cyclo-ligase</fullName>
        <ecNumber evidence="2">6.3.3.1</ecNumber>
    </recommendedName>
</protein>
<evidence type="ECO:0000256" key="2">
    <source>
        <dbReference type="ARBA" id="ARBA00013047"/>
    </source>
</evidence>
<dbReference type="SUPFAM" id="SSF56042">
    <property type="entry name" value="PurM C-terminal domain-like"/>
    <property type="match status" value="1"/>
</dbReference>
<dbReference type="GO" id="GO:0005829">
    <property type="term" value="C:cytosol"/>
    <property type="evidence" value="ECO:0007669"/>
    <property type="project" value="TreeGrafter"/>
</dbReference>
<dbReference type="Pfam" id="PF02769">
    <property type="entry name" value="AIRS_C"/>
    <property type="match status" value="1"/>
</dbReference>
<evidence type="ECO:0000256" key="1">
    <source>
        <dbReference type="ARBA" id="ARBA00004686"/>
    </source>
</evidence>
<dbReference type="PANTHER" id="PTHR10520:SF12">
    <property type="entry name" value="TRIFUNCTIONAL PURINE BIOSYNTHETIC PROTEIN ADENOSINE-3"/>
    <property type="match status" value="1"/>
</dbReference>
<dbReference type="EMBL" id="BTGU01000091">
    <property type="protein sequence ID" value="GMN59779.1"/>
    <property type="molecule type" value="Genomic_DNA"/>
</dbReference>
<dbReference type="FunFam" id="3.90.650.10:FF:000001">
    <property type="entry name" value="Phosphoribosylformylglycinamidine cyclo-ligase"/>
    <property type="match status" value="1"/>
</dbReference>
<dbReference type="InterPro" id="IPR004733">
    <property type="entry name" value="PurM_cligase"/>
</dbReference>
<evidence type="ECO:0000256" key="5">
    <source>
        <dbReference type="ARBA" id="ARBA00022840"/>
    </source>
</evidence>
<dbReference type="Gene3D" id="3.90.650.10">
    <property type="entry name" value="PurM-like C-terminal domain"/>
    <property type="match status" value="1"/>
</dbReference>
<dbReference type="InterPro" id="IPR010918">
    <property type="entry name" value="PurM-like_C_dom"/>
</dbReference>
<dbReference type="CDD" id="cd02196">
    <property type="entry name" value="PurM"/>
    <property type="match status" value="1"/>
</dbReference>
<dbReference type="PANTHER" id="PTHR10520">
    <property type="entry name" value="TRIFUNCTIONAL PURINE BIOSYNTHETIC PROTEIN ADENOSINE-3-RELATED"/>
    <property type="match status" value="1"/>
</dbReference>
<proteinExistence type="predicted"/>
<comment type="pathway">
    <text evidence="1">Purine metabolism; IMP biosynthesis via de novo pathway; 5-amino-1-(5-phospho-D-ribosyl)imidazole from N(2)-formyl-N(1)-(5-phospho-D-ribosyl)glycinamide: step 2/2.</text>
</comment>
<evidence type="ECO:0000313" key="7">
    <source>
        <dbReference type="EMBL" id="GMN59779.1"/>
    </source>
</evidence>
<keyword evidence="8" id="KW-1185">Reference proteome</keyword>
<keyword evidence="5" id="KW-0067">ATP-binding</keyword>
<dbReference type="GO" id="GO:0004637">
    <property type="term" value="F:phosphoribosylamine-glycine ligase activity"/>
    <property type="evidence" value="ECO:0007669"/>
    <property type="project" value="TreeGrafter"/>
</dbReference>
<reference evidence="7" key="1">
    <citation type="submission" date="2023-07" db="EMBL/GenBank/DDBJ databases">
        <title>draft genome sequence of fig (Ficus carica).</title>
        <authorList>
            <person name="Takahashi T."/>
            <person name="Nishimura K."/>
        </authorList>
    </citation>
    <scope>NUCLEOTIDE SEQUENCE</scope>
</reference>
<evidence type="ECO:0000313" key="8">
    <source>
        <dbReference type="Proteomes" id="UP001187192"/>
    </source>
</evidence>
<dbReference type="GO" id="GO:0006189">
    <property type="term" value="P:'de novo' IMP biosynthetic process"/>
    <property type="evidence" value="ECO:0007669"/>
    <property type="project" value="InterPro"/>
</dbReference>
<gene>
    <name evidence="7" type="ORF">TIFTF001_028873</name>
</gene>
<comment type="caution">
    <text evidence="7">The sequence shown here is derived from an EMBL/GenBank/DDBJ whole genome shotgun (WGS) entry which is preliminary data.</text>
</comment>
<name>A0AA88J0N1_FICCA</name>
<feature type="domain" description="PurM-like C-terminal" evidence="6">
    <location>
        <begin position="33"/>
        <end position="196"/>
    </location>
</feature>
<evidence type="ECO:0000256" key="3">
    <source>
        <dbReference type="ARBA" id="ARBA00022598"/>
    </source>
</evidence>
<dbReference type="Proteomes" id="UP001187192">
    <property type="component" value="Unassembled WGS sequence"/>
</dbReference>
<keyword evidence="4" id="KW-0547">Nucleotide-binding</keyword>
<dbReference type="GO" id="GO:0004641">
    <property type="term" value="F:phosphoribosylformylglycinamidine cyclo-ligase activity"/>
    <property type="evidence" value="ECO:0007669"/>
    <property type="project" value="UniProtKB-EC"/>
</dbReference>
<dbReference type="InterPro" id="IPR036676">
    <property type="entry name" value="PurM-like_C_sf"/>
</dbReference>
<evidence type="ECO:0000259" key="6">
    <source>
        <dbReference type="Pfam" id="PF02769"/>
    </source>
</evidence>
<dbReference type="EC" id="6.3.3.1" evidence="2"/>
<dbReference type="GO" id="GO:0005524">
    <property type="term" value="F:ATP binding"/>
    <property type="evidence" value="ECO:0007669"/>
    <property type="project" value="UniProtKB-KW"/>
</dbReference>
<sequence>MPDFYAEGEYDLSGFAVGIVKKDSVIDGKTIVAGVVLIGLPSSGVHSNGFSLVRRVLAHSGLSLKDRLPGEAITLGEALMAPTVIYVKQVLDIISKGGVKGIAHITGGGFTDSIPRVFPKGLGATIHKDSWDVQSVFIWIQEAGRIEDGEMRRTFNMGIGMVLVVNSEASRRILEDANGGAYKAYRIGEVVSGEGVRHATWAPTLSCLQLGSCLAIPGASFVLLSYSCALGAYECAIACVVIASETAIQILTRSSVFCFAVDAFGKKPKFGRIS</sequence>
<dbReference type="AlphaFoldDB" id="A0AA88J0N1"/>
<accession>A0AA88J0N1</accession>
<evidence type="ECO:0000256" key="4">
    <source>
        <dbReference type="ARBA" id="ARBA00022741"/>
    </source>
</evidence>
<keyword evidence="3" id="KW-0436">Ligase</keyword>
<dbReference type="GO" id="GO:0046084">
    <property type="term" value="P:adenine biosynthetic process"/>
    <property type="evidence" value="ECO:0007669"/>
    <property type="project" value="TreeGrafter"/>
</dbReference>